<gene>
    <name evidence="1" type="ORF">DR999_PMT08952</name>
</gene>
<dbReference type="OrthoDB" id="9432364at2759"/>
<dbReference type="Proteomes" id="UP000297703">
    <property type="component" value="Unassembled WGS sequence"/>
</dbReference>
<protein>
    <submittedName>
        <fullName evidence="1">Src kinase-associated phosphoprotein 2</fullName>
    </submittedName>
</protein>
<dbReference type="AlphaFoldDB" id="A0A4D9EQ65"/>
<evidence type="ECO:0000313" key="1">
    <source>
        <dbReference type="EMBL" id="TFK08280.1"/>
    </source>
</evidence>
<sequence length="138" mass="15260">MLGFCSCASRGIFQEPQPEEKVAEVDVSRLDILVSRHEQSSAFCLPNNWLSNGCLPLPWSRGSHSGQPAIQAPVKSCDHKNTLDNILFFNNVLNMVNESHNKTLGSVIGRYEGFLKSKELKGMKLHFLEVASSGNQNS</sequence>
<keyword evidence="1" id="KW-0808">Transferase</keyword>
<comment type="caution">
    <text evidence="1">The sequence shown here is derived from an EMBL/GenBank/DDBJ whole genome shotgun (WGS) entry which is preliminary data.</text>
</comment>
<evidence type="ECO:0000313" key="2">
    <source>
        <dbReference type="Proteomes" id="UP000297703"/>
    </source>
</evidence>
<keyword evidence="2" id="KW-1185">Reference proteome</keyword>
<organism evidence="1 2">
    <name type="scientific">Platysternon megacephalum</name>
    <name type="common">big-headed turtle</name>
    <dbReference type="NCBI Taxonomy" id="55544"/>
    <lineage>
        <taxon>Eukaryota</taxon>
        <taxon>Metazoa</taxon>
        <taxon>Chordata</taxon>
        <taxon>Craniata</taxon>
        <taxon>Vertebrata</taxon>
        <taxon>Euteleostomi</taxon>
        <taxon>Archelosauria</taxon>
        <taxon>Testudinata</taxon>
        <taxon>Testudines</taxon>
        <taxon>Cryptodira</taxon>
        <taxon>Durocryptodira</taxon>
        <taxon>Testudinoidea</taxon>
        <taxon>Platysternidae</taxon>
        <taxon>Platysternon</taxon>
    </lineage>
</organism>
<keyword evidence="1" id="KW-0418">Kinase</keyword>
<proteinExistence type="predicted"/>
<name>A0A4D9EQ65_9SAUR</name>
<reference evidence="1 2" key="1">
    <citation type="submission" date="2019-04" db="EMBL/GenBank/DDBJ databases">
        <title>Draft genome of the big-headed turtle Platysternon megacephalum.</title>
        <authorList>
            <person name="Gong S."/>
        </authorList>
    </citation>
    <scope>NUCLEOTIDE SEQUENCE [LARGE SCALE GENOMIC DNA]</scope>
    <source>
        <strain evidence="1">DO16091913</strain>
        <tissue evidence="1">Muscle</tissue>
    </source>
</reference>
<reference evidence="1 2" key="2">
    <citation type="submission" date="2019-04" db="EMBL/GenBank/DDBJ databases">
        <title>The genome sequence of big-headed turtle.</title>
        <authorList>
            <person name="Gong S."/>
        </authorList>
    </citation>
    <scope>NUCLEOTIDE SEQUENCE [LARGE SCALE GENOMIC DNA]</scope>
    <source>
        <strain evidence="1">DO16091913</strain>
        <tissue evidence="1">Muscle</tissue>
    </source>
</reference>
<dbReference type="EMBL" id="QXTE01000071">
    <property type="protein sequence ID" value="TFK08280.1"/>
    <property type="molecule type" value="Genomic_DNA"/>
</dbReference>
<dbReference type="GO" id="GO:0016301">
    <property type="term" value="F:kinase activity"/>
    <property type="evidence" value="ECO:0007669"/>
    <property type="project" value="UniProtKB-KW"/>
</dbReference>
<accession>A0A4D9EQ65</accession>